<evidence type="ECO:0000313" key="2">
    <source>
        <dbReference type="EMBL" id="CAF1319862.1"/>
    </source>
</evidence>
<sequence length="787" mass="90745">MFNINSVHFTIEWCSRLINLCEHESSKSSLITIQEYLRKVEDVPIFDETRTKLITGVHEKLCDVHESPLITDQIIKNTLTSVSHRLQATAEATKQSLEPKLLFLTVLSKFYSCFNSLFLIISCPITYSKMIEKIPKEKGALLQELLTTARDDIITKLMKANKSYNNYFSEDVLAYLRAEKYNENEYVQETFTIIQEIEKDLKLPRSWLLEFITDNVKIDIYYNFTLANSLQEYIQMCDKEQRDISIDDFVKSNKFTFKVEEYYTTLFKSYAQKLRQGTIGYAKTKTEDEESRILETKVCEAGDGLSTPIRHLRELHSVLRTVDLIKPCMESLFEPIVDAFRVFHNGNKIMPITWSETITATGVSTVKLSTEEPTFEQAVSKPVDSPSSGNVYIIIDLDSLERKGTLREAAVLYYYMTKDKLDKKLFAEESMFDSQEEIHRRFNKKSEKFDELKNGRPIPYHINNPSMLLRICAHVESTESYLPPKDQCFVVSSDARTLNTSLTEVSTLSYPNKRDPRDKSKSGSFFASRNVSDPYLLSTLPCNDDSQTLCILATQITRVVCQKNTKRARLCIISDRVTALRPAIDLAIENNISVDVWTWKSTIENEEQYERLLKFYDLKKCWDQFGEHQPIAEPYWCILFKKSKSNSTGSIYRALLQLESSHVSPKLGSSGLYSSGLQSDFETELFMMSASTWFPSSLAVLMHQIPLTPAPTLVSNTNAYRHKVPKVENNFSHVLVHGTDDEYFLAFRNENYRKCFQIQLKQKRETWANILDIDSAKLYDYKPACSI</sequence>
<accession>A0A815FJR7</accession>
<evidence type="ECO:0000313" key="4">
    <source>
        <dbReference type="Proteomes" id="UP000663852"/>
    </source>
</evidence>
<evidence type="ECO:0000313" key="3">
    <source>
        <dbReference type="Proteomes" id="UP000663828"/>
    </source>
</evidence>
<organism evidence="2 4">
    <name type="scientific">Adineta ricciae</name>
    <name type="common">Rotifer</name>
    <dbReference type="NCBI Taxonomy" id="249248"/>
    <lineage>
        <taxon>Eukaryota</taxon>
        <taxon>Metazoa</taxon>
        <taxon>Spiralia</taxon>
        <taxon>Gnathifera</taxon>
        <taxon>Rotifera</taxon>
        <taxon>Eurotatoria</taxon>
        <taxon>Bdelloidea</taxon>
        <taxon>Adinetida</taxon>
        <taxon>Adinetidae</taxon>
        <taxon>Adineta</taxon>
    </lineage>
</organism>
<dbReference type="EMBL" id="CAJNOJ010000233">
    <property type="protein sequence ID" value="CAF1319862.1"/>
    <property type="molecule type" value="Genomic_DNA"/>
</dbReference>
<evidence type="ECO:0000313" key="1">
    <source>
        <dbReference type="EMBL" id="CAF0815048.1"/>
    </source>
</evidence>
<dbReference type="Proteomes" id="UP000663852">
    <property type="component" value="Unassembled WGS sequence"/>
</dbReference>
<proteinExistence type="predicted"/>
<reference evidence="2" key="1">
    <citation type="submission" date="2021-02" db="EMBL/GenBank/DDBJ databases">
        <authorList>
            <person name="Nowell W R."/>
        </authorList>
    </citation>
    <scope>NUCLEOTIDE SEQUENCE</scope>
</reference>
<dbReference type="EMBL" id="CAJNOR010000142">
    <property type="protein sequence ID" value="CAF0815048.1"/>
    <property type="molecule type" value="Genomic_DNA"/>
</dbReference>
<protein>
    <submittedName>
        <fullName evidence="2">Uncharacterized protein</fullName>
    </submittedName>
</protein>
<comment type="caution">
    <text evidence="2">The sequence shown here is derived from an EMBL/GenBank/DDBJ whole genome shotgun (WGS) entry which is preliminary data.</text>
</comment>
<dbReference type="AlphaFoldDB" id="A0A815FJR7"/>
<name>A0A815FJR7_ADIRI</name>
<keyword evidence="3" id="KW-1185">Reference proteome</keyword>
<gene>
    <name evidence="2" type="ORF">EDS130_LOCUS31606</name>
    <name evidence="1" type="ORF">XAT740_LOCUS3665</name>
</gene>
<dbReference type="Proteomes" id="UP000663828">
    <property type="component" value="Unassembled WGS sequence"/>
</dbReference>